<name>A0A0E9RRH3_ANGAN</name>
<organism evidence="1">
    <name type="scientific">Anguilla anguilla</name>
    <name type="common">European freshwater eel</name>
    <name type="synonym">Muraena anguilla</name>
    <dbReference type="NCBI Taxonomy" id="7936"/>
    <lineage>
        <taxon>Eukaryota</taxon>
        <taxon>Metazoa</taxon>
        <taxon>Chordata</taxon>
        <taxon>Craniata</taxon>
        <taxon>Vertebrata</taxon>
        <taxon>Euteleostomi</taxon>
        <taxon>Actinopterygii</taxon>
        <taxon>Neopterygii</taxon>
        <taxon>Teleostei</taxon>
        <taxon>Anguilliformes</taxon>
        <taxon>Anguillidae</taxon>
        <taxon>Anguilla</taxon>
    </lineage>
</organism>
<proteinExistence type="predicted"/>
<reference evidence="1" key="2">
    <citation type="journal article" date="2015" name="Fish Shellfish Immunol.">
        <title>Early steps in the European eel (Anguilla anguilla)-Vibrio vulnificus interaction in the gills: Role of the RtxA13 toxin.</title>
        <authorList>
            <person name="Callol A."/>
            <person name="Pajuelo D."/>
            <person name="Ebbesson L."/>
            <person name="Teles M."/>
            <person name="MacKenzie S."/>
            <person name="Amaro C."/>
        </authorList>
    </citation>
    <scope>NUCLEOTIDE SEQUENCE</scope>
</reference>
<reference evidence="1" key="1">
    <citation type="submission" date="2014-11" db="EMBL/GenBank/DDBJ databases">
        <authorList>
            <person name="Amaro Gonzalez C."/>
        </authorList>
    </citation>
    <scope>NUCLEOTIDE SEQUENCE</scope>
</reference>
<accession>A0A0E9RRH3</accession>
<dbReference type="AlphaFoldDB" id="A0A0E9RRH3"/>
<protein>
    <submittedName>
        <fullName evidence="1">Uncharacterized protein</fullName>
    </submittedName>
</protein>
<evidence type="ECO:0000313" key="1">
    <source>
        <dbReference type="EMBL" id="JAH31771.1"/>
    </source>
</evidence>
<sequence>MFTSDVPSKTADAIPYHSVQHSGARSLAAPVKFSRRTKKPCPPRTRNALVIGLFITNAHLKRS</sequence>
<dbReference type="EMBL" id="GBXM01076806">
    <property type="protein sequence ID" value="JAH31771.1"/>
    <property type="molecule type" value="Transcribed_RNA"/>
</dbReference>